<dbReference type="PROSITE" id="PS51379">
    <property type="entry name" value="4FE4S_FER_2"/>
    <property type="match status" value="1"/>
</dbReference>
<dbReference type="Proteomes" id="UP000772434">
    <property type="component" value="Unassembled WGS sequence"/>
</dbReference>
<dbReference type="PANTHER" id="PTHR31001">
    <property type="entry name" value="UNCHARACTERIZED TRANSCRIPTIONAL REGULATORY PROTEIN"/>
    <property type="match status" value="1"/>
</dbReference>
<dbReference type="GO" id="GO:0006351">
    <property type="term" value="P:DNA-templated transcription"/>
    <property type="evidence" value="ECO:0007669"/>
    <property type="project" value="InterPro"/>
</dbReference>
<dbReference type="GO" id="GO:0008270">
    <property type="term" value="F:zinc ion binding"/>
    <property type="evidence" value="ECO:0007669"/>
    <property type="project" value="InterPro"/>
</dbReference>
<dbReference type="AlphaFoldDB" id="A0A9P5PY35"/>
<dbReference type="GO" id="GO:0003677">
    <property type="term" value="F:DNA binding"/>
    <property type="evidence" value="ECO:0007669"/>
    <property type="project" value="InterPro"/>
</dbReference>
<accession>A0A9P5PY35</accession>
<evidence type="ECO:0000256" key="3">
    <source>
        <dbReference type="SAM" id="MobiDB-lite"/>
    </source>
</evidence>
<dbReference type="Pfam" id="PF04082">
    <property type="entry name" value="Fungal_trans"/>
    <property type="match status" value="1"/>
</dbReference>
<evidence type="ECO:0000259" key="4">
    <source>
        <dbReference type="PROSITE" id="PS51379"/>
    </source>
</evidence>
<sequence>MLVSGLPTSDSGRPMKRSRNWASSSLDQYQDSSQYDFQANSAFAAFDMPRQDRPDPPQRDKNPNRTLSLKLKCDRNFPCQSCRKRGCGDICPEGALTSGRGSRFILANTGQLHGKISQLSERVRYLEDVVKGFNEHHPSLSPELLRIKTIQEFYGVSSNASSSSTEWSQRDSENLHQAVTTLSLTNENTNHYMDENGNEHTKGPPDVPPDVVQLSATFPFPWAVDLKIRKRIRDSLPPRQEAEKVCKEAQGNALWQYNLDASETFLSNLLHHCYETSIEDLSPRRLALLLMVLSIGSLVDLNKPLGNLYGEAYHHLARASVCEIPLMEEPDFDTLHALFFMIWYHLIFSDNKKAVGYAWNLMGFVAKLAQGLGLHREGRNKMIPEEHAKRRHVFWELLNLDCRMSLSLGRPPSICLAHVDIQPPDFSEQGLSWMEEPFFHRLFITYSRGNHFREHSPYERTVELDSIVRRFNVPDLLKEEHVGNDSRFLVMQRALVSTGRDIALLQLHRRPFMELLSSPEQFDWNNKLAPSVLATYLGCSSIIAAVETLFEKEEQLSGRFLCFWFNVFSASVTLSLFVSREPSCALAPCALADLDRVCRLFERAAKILPFCARTLPVIEKNFDKSRRAYWDFRHHQVASVNGGNMNANTHEGLTSIASSLQGAGPYFELPQSFSMTHYSLIQRLQDLLRNPPVVPVSPPPLRSLPVQTSMISGMGSLSLDSLGLAAAAAQQGYQPLASQGVSGTYQQEYELGGGSGSTYMHPGHPSIPPRLPYLPNIYSFSSGGIGVEDRYSYREVFASAPPTPFMPSSPRVGEDEVFNLDHGALTTHLEETSYMAWF</sequence>
<reference evidence="5" key="1">
    <citation type="submission" date="2020-11" db="EMBL/GenBank/DDBJ databases">
        <authorList>
            <consortium name="DOE Joint Genome Institute"/>
            <person name="Ahrendt S."/>
            <person name="Riley R."/>
            <person name="Andreopoulos W."/>
            <person name="Labutti K."/>
            <person name="Pangilinan J."/>
            <person name="Ruiz-Duenas F.J."/>
            <person name="Barrasa J.M."/>
            <person name="Sanchez-Garcia M."/>
            <person name="Camarero S."/>
            <person name="Miyauchi S."/>
            <person name="Serrano A."/>
            <person name="Linde D."/>
            <person name="Babiker R."/>
            <person name="Drula E."/>
            <person name="Ayuso-Fernandez I."/>
            <person name="Pacheco R."/>
            <person name="Padilla G."/>
            <person name="Ferreira P."/>
            <person name="Barriuso J."/>
            <person name="Kellner H."/>
            <person name="Castanera R."/>
            <person name="Alfaro M."/>
            <person name="Ramirez L."/>
            <person name="Pisabarro A.G."/>
            <person name="Kuo A."/>
            <person name="Tritt A."/>
            <person name="Lipzen A."/>
            <person name="He G."/>
            <person name="Yan M."/>
            <person name="Ng V."/>
            <person name="Cullen D."/>
            <person name="Martin F."/>
            <person name="Rosso M.-N."/>
            <person name="Henrissat B."/>
            <person name="Hibbett D."/>
            <person name="Martinez A.T."/>
            <person name="Grigoriev I.V."/>
        </authorList>
    </citation>
    <scope>NUCLEOTIDE SEQUENCE</scope>
    <source>
        <strain evidence="5">AH 40177</strain>
    </source>
</reference>
<evidence type="ECO:0000256" key="1">
    <source>
        <dbReference type="ARBA" id="ARBA00004123"/>
    </source>
</evidence>
<dbReference type="EMBL" id="JADNRY010000034">
    <property type="protein sequence ID" value="KAF9071212.1"/>
    <property type="molecule type" value="Genomic_DNA"/>
</dbReference>
<gene>
    <name evidence="5" type="ORF">BDP27DRAFT_1419250</name>
</gene>
<dbReference type="OrthoDB" id="424974at2759"/>
<evidence type="ECO:0000256" key="2">
    <source>
        <dbReference type="ARBA" id="ARBA00023242"/>
    </source>
</evidence>
<dbReference type="InterPro" id="IPR007219">
    <property type="entry name" value="XnlR_reg_dom"/>
</dbReference>
<feature type="domain" description="4Fe-4S ferredoxin-type" evidence="4">
    <location>
        <begin position="69"/>
        <end position="101"/>
    </location>
</feature>
<dbReference type="InterPro" id="IPR017896">
    <property type="entry name" value="4Fe4S_Fe-S-bd"/>
</dbReference>
<feature type="region of interest" description="Disordered" evidence="3">
    <location>
        <begin position="1"/>
        <end position="27"/>
    </location>
</feature>
<dbReference type="CDD" id="cd12148">
    <property type="entry name" value="fungal_TF_MHR"/>
    <property type="match status" value="1"/>
</dbReference>
<dbReference type="SMART" id="SM00906">
    <property type="entry name" value="Fungal_trans"/>
    <property type="match status" value="1"/>
</dbReference>
<comment type="subcellular location">
    <subcellularLocation>
        <location evidence="1">Nucleus</location>
    </subcellularLocation>
</comment>
<feature type="compositionally biased region" description="Polar residues" evidence="3">
    <location>
        <begin position="1"/>
        <end position="11"/>
    </location>
</feature>
<organism evidence="5 6">
    <name type="scientific">Rhodocollybia butyracea</name>
    <dbReference type="NCBI Taxonomy" id="206335"/>
    <lineage>
        <taxon>Eukaryota</taxon>
        <taxon>Fungi</taxon>
        <taxon>Dikarya</taxon>
        <taxon>Basidiomycota</taxon>
        <taxon>Agaricomycotina</taxon>
        <taxon>Agaricomycetes</taxon>
        <taxon>Agaricomycetidae</taxon>
        <taxon>Agaricales</taxon>
        <taxon>Marasmiineae</taxon>
        <taxon>Omphalotaceae</taxon>
        <taxon>Rhodocollybia</taxon>
    </lineage>
</organism>
<dbReference type="GO" id="GO:0005634">
    <property type="term" value="C:nucleus"/>
    <property type="evidence" value="ECO:0007669"/>
    <property type="project" value="UniProtKB-SubCell"/>
</dbReference>
<evidence type="ECO:0000313" key="6">
    <source>
        <dbReference type="Proteomes" id="UP000772434"/>
    </source>
</evidence>
<name>A0A9P5PY35_9AGAR</name>
<keyword evidence="6" id="KW-1185">Reference proteome</keyword>
<dbReference type="PANTHER" id="PTHR31001:SF56">
    <property type="entry name" value="ZN(2)-C6 FUNGAL-TYPE DOMAIN-CONTAINING PROTEIN"/>
    <property type="match status" value="1"/>
</dbReference>
<keyword evidence="2" id="KW-0539">Nucleus</keyword>
<dbReference type="InterPro" id="IPR050613">
    <property type="entry name" value="Sec_Metabolite_Reg"/>
</dbReference>
<protein>
    <recommendedName>
        <fullName evidence="4">4Fe-4S ferredoxin-type domain-containing protein</fullName>
    </recommendedName>
</protein>
<comment type="caution">
    <text evidence="5">The sequence shown here is derived from an EMBL/GenBank/DDBJ whole genome shotgun (WGS) entry which is preliminary data.</text>
</comment>
<proteinExistence type="predicted"/>
<evidence type="ECO:0000313" key="5">
    <source>
        <dbReference type="EMBL" id="KAF9071212.1"/>
    </source>
</evidence>